<keyword evidence="1 2" id="KW-0238">DNA-binding</keyword>
<dbReference type="GO" id="GO:0003677">
    <property type="term" value="F:DNA binding"/>
    <property type="evidence" value="ECO:0007669"/>
    <property type="project" value="UniProtKB-UniRule"/>
</dbReference>
<feature type="DNA-binding region" description="H-T-H motif" evidence="2">
    <location>
        <begin position="24"/>
        <end position="43"/>
    </location>
</feature>
<evidence type="ECO:0000313" key="5">
    <source>
        <dbReference type="Proteomes" id="UP000321580"/>
    </source>
</evidence>
<dbReference type="PROSITE" id="PS50977">
    <property type="entry name" value="HTH_TETR_2"/>
    <property type="match status" value="1"/>
</dbReference>
<evidence type="ECO:0000256" key="2">
    <source>
        <dbReference type="PROSITE-ProRule" id="PRU00335"/>
    </source>
</evidence>
<dbReference type="OrthoDB" id="9785164at2"/>
<dbReference type="Proteomes" id="UP000321580">
    <property type="component" value="Unassembled WGS sequence"/>
</dbReference>
<dbReference type="EMBL" id="VOOR01000086">
    <property type="protein sequence ID" value="TXB59743.1"/>
    <property type="molecule type" value="Genomic_DNA"/>
</dbReference>
<keyword evidence="5" id="KW-1185">Reference proteome</keyword>
<dbReference type="InterPro" id="IPR050624">
    <property type="entry name" value="HTH-type_Tx_Regulator"/>
</dbReference>
<dbReference type="Gene3D" id="1.10.357.10">
    <property type="entry name" value="Tetracycline Repressor, domain 2"/>
    <property type="match status" value="1"/>
</dbReference>
<evidence type="ECO:0000256" key="1">
    <source>
        <dbReference type="ARBA" id="ARBA00023125"/>
    </source>
</evidence>
<comment type="caution">
    <text evidence="4">The sequence shown here is derived from an EMBL/GenBank/DDBJ whole genome shotgun (WGS) entry which is preliminary data.</text>
</comment>
<dbReference type="PANTHER" id="PTHR43479:SF11">
    <property type="entry name" value="ACREF_ENVCD OPERON REPRESSOR-RELATED"/>
    <property type="match status" value="1"/>
</dbReference>
<dbReference type="RefSeq" id="WP_147169585.1">
    <property type="nucleotide sequence ID" value="NZ_VOOR01000086.1"/>
</dbReference>
<dbReference type="Pfam" id="PF00440">
    <property type="entry name" value="TetR_N"/>
    <property type="match status" value="1"/>
</dbReference>
<dbReference type="PANTHER" id="PTHR43479">
    <property type="entry name" value="ACREF/ENVCD OPERON REPRESSOR-RELATED"/>
    <property type="match status" value="1"/>
</dbReference>
<dbReference type="InterPro" id="IPR023772">
    <property type="entry name" value="DNA-bd_HTH_TetR-type_CS"/>
</dbReference>
<proteinExistence type="predicted"/>
<evidence type="ECO:0000313" key="4">
    <source>
        <dbReference type="EMBL" id="TXB59743.1"/>
    </source>
</evidence>
<organism evidence="4 5">
    <name type="scientific">Phaeodactylibacter luteus</name>
    <dbReference type="NCBI Taxonomy" id="1564516"/>
    <lineage>
        <taxon>Bacteria</taxon>
        <taxon>Pseudomonadati</taxon>
        <taxon>Bacteroidota</taxon>
        <taxon>Saprospiria</taxon>
        <taxon>Saprospirales</taxon>
        <taxon>Haliscomenobacteraceae</taxon>
        <taxon>Phaeodactylibacter</taxon>
    </lineage>
</organism>
<dbReference type="PROSITE" id="PS01081">
    <property type="entry name" value="HTH_TETR_1"/>
    <property type="match status" value="1"/>
</dbReference>
<dbReference type="InterPro" id="IPR001647">
    <property type="entry name" value="HTH_TetR"/>
</dbReference>
<dbReference type="AlphaFoldDB" id="A0A5C6RFP1"/>
<protein>
    <submittedName>
        <fullName evidence="4">Helix-turn-helix transcriptional regulator</fullName>
    </submittedName>
</protein>
<sequence>MTKKERILSVALYRFAHEGYNAVSTASIAKEAEVSEGLIFKHFKSKQGLLDTLREELESKMAAKVQPVMEAATAAEALHLVFDLLLNVDPVDFNYWRLQYQLKLNEAYEGHRSAQLYLDRLSWALQESGFPEPEMEAQLLFEIVDSALKRIVFEELPEKEKYIEFLRKKYAP</sequence>
<accession>A0A5C6RFP1</accession>
<evidence type="ECO:0000259" key="3">
    <source>
        <dbReference type="PROSITE" id="PS50977"/>
    </source>
</evidence>
<feature type="domain" description="HTH tetR-type" evidence="3">
    <location>
        <begin position="1"/>
        <end position="61"/>
    </location>
</feature>
<reference evidence="4 5" key="1">
    <citation type="submission" date="2019-08" db="EMBL/GenBank/DDBJ databases">
        <title>Genome of Phaeodactylibacter luteus.</title>
        <authorList>
            <person name="Bowman J.P."/>
        </authorList>
    </citation>
    <scope>NUCLEOTIDE SEQUENCE [LARGE SCALE GENOMIC DNA]</scope>
    <source>
        <strain evidence="4 5">KCTC 42180</strain>
    </source>
</reference>
<dbReference type="InterPro" id="IPR009057">
    <property type="entry name" value="Homeodomain-like_sf"/>
</dbReference>
<dbReference type="PRINTS" id="PR00455">
    <property type="entry name" value="HTHTETR"/>
</dbReference>
<dbReference type="SUPFAM" id="SSF46689">
    <property type="entry name" value="Homeodomain-like"/>
    <property type="match status" value="1"/>
</dbReference>
<name>A0A5C6RFP1_9BACT</name>
<gene>
    <name evidence="4" type="ORF">FRY97_20965</name>
</gene>